<organism evidence="1 2">
    <name type="scientific">Colocasia esculenta</name>
    <name type="common">Wild taro</name>
    <name type="synonym">Arum esculentum</name>
    <dbReference type="NCBI Taxonomy" id="4460"/>
    <lineage>
        <taxon>Eukaryota</taxon>
        <taxon>Viridiplantae</taxon>
        <taxon>Streptophyta</taxon>
        <taxon>Embryophyta</taxon>
        <taxon>Tracheophyta</taxon>
        <taxon>Spermatophyta</taxon>
        <taxon>Magnoliopsida</taxon>
        <taxon>Liliopsida</taxon>
        <taxon>Araceae</taxon>
        <taxon>Aroideae</taxon>
        <taxon>Colocasieae</taxon>
        <taxon>Colocasia</taxon>
    </lineage>
</organism>
<keyword evidence="2" id="KW-1185">Reference proteome</keyword>
<sequence>MAMTSGASALVTLMERIAHEVGMSYVGAPARDPRGARHGPAVVCLQCGTVEVCVIFLDTLTPEFELYVRLRERRH</sequence>
<name>A0A843X6W1_COLES</name>
<protein>
    <submittedName>
        <fullName evidence="1">Uncharacterized protein</fullName>
    </submittedName>
</protein>
<dbReference type="AlphaFoldDB" id="A0A843X6W1"/>
<dbReference type="Proteomes" id="UP000652761">
    <property type="component" value="Unassembled WGS sequence"/>
</dbReference>
<comment type="caution">
    <text evidence="1">The sequence shown here is derived from an EMBL/GenBank/DDBJ whole genome shotgun (WGS) entry which is preliminary data.</text>
</comment>
<gene>
    <name evidence="1" type="ORF">Taro_047166</name>
</gene>
<evidence type="ECO:0000313" key="2">
    <source>
        <dbReference type="Proteomes" id="UP000652761"/>
    </source>
</evidence>
<evidence type="ECO:0000313" key="1">
    <source>
        <dbReference type="EMBL" id="MQM14234.1"/>
    </source>
</evidence>
<reference evidence="1" key="1">
    <citation type="submission" date="2017-07" db="EMBL/GenBank/DDBJ databases">
        <title>Taro Niue Genome Assembly and Annotation.</title>
        <authorList>
            <person name="Atibalentja N."/>
            <person name="Keating K."/>
            <person name="Fields C.J."/>
        </authorList>
    </citation>
    <scope>NUCLEOTIDE SEQUENCE</scope>
    <source>
        <strain evidence="1">Niue_2</strain>
        <tissue evidence="1">Leaf</tissue>
    </source>
</reference>
<accession>A0A843X6W1</accession>
<proteinExistence type="predicted"/>
<dbReference type="EMBL" id="NMUH01006011">
    <property type="protein sequence ID" value="MQM14234.1"/>
    <property type="molecule type" value="Genomic_DNA"/>
</dbReference>